<gene>
    <name evidence="2" type="ORF">CF651_11460</name>
</gene>
<dbReference type="PANTHER" id="PTHR33434">
    <property type="entry name" value="DEGV DOMAIN-CONTAINING PROTEIN DR_1986-RELATED"/>
    <property type="match status" value="1"/>
</dbReference>
<dbReference type="Pfam" id="PF02734">
    <property type="entry name" value="Dak2"/>
    <property type="match status" value="1"/>
</dbReference>
<dbReference type="NCBIfam" id="TIGR03599">
    <property type="entry name" value="YloV"/>
    <property type="match status" value="1"/>
</dbReference>
<dbReference type="SUPFAM" id="SSF101473">
    <property type="entry name" value="DhaL-like"/>
    <property type="match status" value="1"/>
</dbReference>
<keyword evidence="3" id="KW-1185">Reference proteome</keyword>
<dbReference type="InterPro" id="IPR004007">
    <property type="entry name" value="DhaL_dom"/>
</dbReference>
<accession>A0A229UQJ8</accession>
<reference evidence="2 3" key="1">
    <citation type="submission" date="2017-07" db="EMBL/GenBank/DDBJ databases">
        <title>Genome sequencing and assembly of Paenibacillus rigui.</title>
        <authorList>
            <person name="Mayilraj S."/>
        </authorList>
    </citation>
    <scope>NUCLEOTIDE SEQUENCE [LARGE SCALE GENOMIC DNA]</scope>
    <source>
        <strain evidence="2 3">JCM 16352</strain>
    </source>
</reference>
<name>A0A229UQJ8_9BACL</name>
<dbReference type="Pfam" id="PF21645">
    <property type="entry name" value="FakA-like_M"/>
    <property type="match status" value="1"/>
</dbReference>
<protein>
    <recommendedName>
        <fullName evidence="1">DhaL domain-containing protein</fullName>
    </recommendedName>
</protein>
<proteinExistence type="predicted"/>
<dbReference type="InterPro" id="IPR050270">
    <property type="entry name" value="DegV_domain_contain"/>
</dbReference>
<evidence type="ECO:0000313" key="2">
    <source>
        <dbReference type="EMBL" id="OXM85847.1"/>
    </source>
</evidence>
<dbReference type="Gene3D" id="1.25.40.340">
    <property type="match status" value="1"/>
</dbReference>
<dbReference type="InterPro" id="IPR019986">
    <property type="entry name" value="YloV-like"/>
</dbReference>
<dbReference type="Pfam" id="PF13684">
    <property type="entry name" value="FakA-like_C"/>
    <property type="match status" value="1"/>
</dbReference>
<dbReference type="InterPro" id="IPR033470">
    <property type="entry name" value="FakA-like_C"/>
</dbReference>
<dbReference type="SMART" id="SM01121">
    <property type="entry name" value="Dak1_2"/>
    <property type="match status" value="1"/>
</dbReference>
<dbReference type="GO" id="GO:0004371">
    <property type="term" value="F:glycerone kinase activity"/>
    <property type="evidence" value="ECO:0007669"/>
    <property type="project" value="InterPro"/>
</dbReference>
<comment type="caution">
    <text evidence="2">The sequence shown here is derived from an EMBL/GenBank/DDBJ whole genome shotgun (WGS) entry which is preliminary data.</text>
</comment>
<dbReference type="Proteomes" id="UP000215509">
    <property type="component" value="Unassembled WGS sequence"/>
</dbReference>
<sequence length="588" mass="63134">MVYLSKRLNNMNGNDFIRMVEKGARQLRENVDNVNALNVFPVPDGDTGTNMNLTLTSGVEELRRRPSEHIGKAAEALAKGLLMGARGNSGVILSQLFRGFAKAVTDSASIDSVQFAAALQHGVDMAYKAVVKPVEGTILTVSKEAAKHAVLQAKRTADLAELMREVWKHGQEALSRTPDLLPVLKQVGVVDAGGQGLLYIYEGFLQALQEEGNAEEVSTADGSFAGGPGFTGKPVIAHASEGHGTAEPLRAQAKLATEDIEFGYCTEFMVTLSGRKPGSRAFDEHEFRQELSKLGDSLLVVADDDLVKVHIHAEYPGSVMNHAMTYGALSRIKIENMREQHTHLLLEEAAELSGRVSAGVSVSEPVKTLKPYGFVAVSAGPGISRILNSLGVDQVLHGGQTMNPSTEDIVKAASLVQAKTVFVLPNNSNIILAAQQAVDLVDGKQLIVIPTKSIPQGIAAMLAFREQAAADENADLMGQALLQVQSGQVTYAVRDTQMDDMNIKQGDYIGIHNSKIVAADPDLLASARKLVDSLVADGAEIVTVYTGEDASEDQTRSLVQYIEETYTDLEVEVHAGGQPLYYYILSAE</sequence>
<dbReference type="OrthoDB" id="9760324at2"/>
<dbReference type="AlphaFoldDB" id="A0A229UQJ8"/>
<dbReference type="SMART" id="SM01120">
    <property type="entry name" value="Dak2"/>
    <property type="match status" value="1"/>
</dbReference>
<dbReference type="EMBL" id="NMQW01000017">
    <property type="protein sequence ID" value="OXM85847.1"/>
    <property type="molecule type" value="Genomic_DNA"/>
</dbReference>
<organism evidence="2 3">
    <name type="scientific">Paenibacillus rigui</name>
    <dbReference type="NCBI Taxonomy" id="554312"/>
    <lineage>
        <taxon>Bacteria</taxon>
        <taxon>Bacillati</taxon>
        <taxon>Bacillota</taxon>
        <taxon>Bacilli</taxon>
        <taxon>Bacillales</taxon>
        <taxon>Paenibacillaceae</taxon>
        <taxon>Paenibacillus</taxon>
    </lineage>
</organism>
<evidence type="ECO:0000313" key="3">
    <source>
        <dbReference type="Proteomes" id="UP000215509"/>
    </source>
</evidence>
<dbReference type="RefSeq" id="WP_094014998.1">
    <property type="nucleotide sequence ID" value="NZ_NMQW01000017.1"/>
</dbReference>
<dbReference type="InterPro" id="IPR048394">
    <property type="entry name" value="FakA-like_M"/>
</dbReference>
<dbReference type="InterPro" id="IPR036117">
    <property type="entry name" value="DhaL_dom_sf"/>
</dbReference>
<dbReference type="PANTHER" id="PTHR33434:SF4">
    <property type="entry name" value="PHOSPHATASE PROTEIN"/>
    <property type="match status" value="1"/>
</dbReference>
<feature type="domain" description="DhaL" evidence="1">
    <location>
        <begin position="14"/>
        <end position="206"/>
    </location>
</feature>
<dbReference type="PROSITE" id="PS51480">
    <property type="entry name" value="DHAL"/>
    <property type="match status" value="1"/>
</dbReference>
<evidence type="ECO:0000259" key="1">
    <source>
        <dbReference type="PROSITE" id="PS51480"/>
    </source>
</evidence>
<dbReference type="GO" id="GO:0006071">
    <property type="term" value="P:glycerol metabolic process"/>
    <property type="evidence" value="ECO:0007669"/>
    <property type="project" value="InterPro"/>
</dbReference>